<evidence type="ECO:0000313" key="4">
    <source>
        <dbReference type="Proteomes" id="UP001500151"/>
    </source>
</evidence>
<keyword evidence="1" id="KW-0808">Transferase</keyword>
<dbReference type="Pfam" id="PF13581">
    <property type="entry name" value="HATPase_c_2"/>
    <property type="match status" value="1"/>
</dbReference>
<organism evidence="3 4">
    <name type="scientific">Streptomyces vastus</name>
    <dbReference type="NCBI Taxonomy" id="285451"/>
    <lineage>
        <taxon>Bacteria</taxon>
        <taxon>Bacillati</taxon>
        <taxon>Actinomycetota</taxon>
        <taxon>Actinomycetes</taxon>
        <taxon>Kitasatosporales</taxon>
        <taxon>Streptomycetaceae</taxon>
        <taxon>Streptomyces</taxon>
    </lineage>
</organism>
<keyword evidence="3" id="KW-0067">ATP-binding</keyword>
<dbReference type="InterPro" id="IPR003594">
    <property type="entry name" value="HATPase_dom"/>
</dbReference>
<sequence length="133" mass="14621">MNNEDDWEYSINLPHNPLAVGVARGALRLILRAHGLGELLVTAELLASELVTNAHVHAPGPSCLRVKRSEKWLRLSVWDTSSEPPRLPRPCGVDREEGRGMGIVEELADRWGHYSLGAPVLRGKLVWCELGGG</sequence>
<proteinExistence type="predicted"/>
<dbReference type="Gene3D" id="3.30.565.10">
    <property type="entry name" value="Histidine kinase-like ATPase, C-terminal domain"/>
    <property type="match status" value="1"/>
</dbReference>
<keyword evidence="1" id="KW-0723">Serine/threonine-protein kinase</keyword>
<evidence type="ECO:0000256" key="1">
    <source>
        <dbReference type="ARBA" id="ARBA00022527"/>
    </source>
</evidence>
<dbReference type="PANTHER" id="PTHR35526">
    <property type="entry name" value="ANTI-SIGMA-F FACTOR RSBW-RELATED"/>
    <property type="match status" value="1"/>
</dbReference>
<feature type="domain" description="Histidine kinase/HSP90-like ATPase" evidence="2">
    <location>
        <begin position="15"/>
        <end position="114"/>
    </location>
</feature>
<keyword evidence="1" id="KW-0418">Kinase</keyword>
<protein>
    <submittedName>
        <fullName evidence="3">ATP-binding protein</fullName>
    </submittedName>
</protein>
<dbReference type="CDD" id="cd16936">
    <property type="entry name" value="HATPase_RsbW-like"/>
    <property type="match status" value="1"/>
</dbReference>
<dbReference type="PANTHER" id="PTHR35526:SF3">
    <property type="entry name" value="ANTI-SIGMA-F FACTOR RSBW"/>
    <property type="match status" value="1"/>
</dbReference>
<comment type="caution">
    <text evidence="3">The sequence shown here is derived from an EMBL/GenBank/DDBJ whole genome shotgun (WGS) entry which is preliminary data.</text>
</comment>
<name>A0ABN3QKB9_9ACTN</name>
<dbReference type="Proteomes" id="UP001500151">
    <property type="component" value="Unassembled WGS sequence"/>
</dbReference>
<keyword evidence="3" id="KW-0547">Nucleotide-binding</keyword>
<dbReference type="GO" id="GO:0005524">
    <property type="term" value="F:ATP binding"/>
    <property type="evidence" value="ECO:0007669"/>
    <property type="project" value="UniProtKB-KW"/>
</dbReference>
<dbReference type="SUPFAM" id="SSF55874">
    <property type="entry name" value="ATPase domain of HSP90 chaperone/DNA topoisomerase II/histidine kinase"/>
    <property type="match status" value="1"/>
</dbReference>
<dbReference type="RefSeq" id="WP_344388650.1">
    <property type="nucleotide sequence ID" value="NZ_BAAASJ010000020.1"/>
</dbReference>
<dbReference type="InterPro" id="IPR036890">
    <property type="entry name" value="HATPase_C_sf"/>
</dbReference>
<reference evidence="3 4" key="1">
    <citation type="journal article" date="2019" name="Int. J. Syst. Evol. Microbiol.">
        <title>The Global Catalogue of Microorganisms (GCM) 10K type strain sequencing project: providing services to taxonomists for standard genome sequencing and annotation.</title>
        <authorList>
            <consortium name="The Broad Institute Genomics Platform"/>
            <consortium name="The Broad Institute Genome Sequencing Center for Infectious Disease"/>
            <person name="Wu L."/>
            <person name="Ma J."/>
        </authorList>
    </citation>
    <scope>NUCLEOTIDE SEQUENCE [LARGE SCALE GENOMIC DNA]</scope>
    <source>
        <strain evidence="3 4">JCM 4524</strain>
    </source>
</reference>
<dbReference type="InterPro" id="IPR050267">
    <property type="entry name" value="Anti-sigma-factor_SerPK"/>
</dbReference>
<keyword evidence="4" id="KW-1185">Reference proteome</keyword>
<evidence type="ECO:0000259" key="2">
    <source>
        <dbReference type="Pfam" id="PF13581"/>
    </source>
</evidence>
<evidence type="ECO:0000313" key="3">
    <source>
        <dbReference type="EMBL" id="GAA2627626.1"/>
    </source>
</evidence>
<dbReference type="EMBL" id="BAAASJ010000020">
    <property type="protein sequence ID" value="GAA2627626.1"/>
    <property type="molecule type" value="Genomic_DNA"/>
</dbReference>
<gene>
    <name evidence="3" type="ORF">GCM10010307_16700</name>
</gene>
<accession>A0ABN3QKB9</accession>